<proteinExistence type="predicted"/>
<dbReference type="Gene3D" id="3.40.50.300">
    <property type="entry name" value="P-loop containing nucleotide triphosphate hydrolases"/>
    <property type="match status" value="1"/>
</dbReference>
<keyword evidence="1" id="KW-0677">Repeat</keyword>
<dbReference type="InterPro" id="IPR027417">
    <property type="entry name" value="P-loop_NTPase"/>
</dbReference>
<evidence type="ECO:0000256" key="1">
    <source>
        <dbReference type="ARBA" id="ARBA00022737"/>
    </source>
</evidence>
<gene>
    <name evidence="3" type="ORF">MSAN_00504700</name>
</gene>
<dbReference type="PANTHER" id="PTHR10039">
    <property type="entry name" value="AMELOGENIN"/>
    <property type="match status" value="1"/>
</dbReference>
<comment type="caution">
    <text evidence="3">The sequence shown here is derived from an EMBL/GenBank/DDBJ whole genome shotgun (WGS) entry which is preliminary data.</text>
</comment>
<evidence type="ECO:0000259" key="2">
    <source>
        <dbReference type="Pfam" id="PF24883"/>
    </source>
</evidence>
<evidence type="ECO:0000313" key="4">
    <source>
        <dbReference type="Proteomes" id="UP000623467"/>
    </source>
</evidence>
<keyword evidence="4" id="KW-1185">Reference proteome</keyword>
<accession>A0A8H6Z8J1</accession>
<organism evidence="3 4">
    <name type="scientific">Mycena sanguinolenta</name>
    <dbReference type="NCBI Taxonomy" id="230812"/>
    <lineage>
        <taxon>Eukaryota</taxon>
        <taxon>Fungi</taxon>
        <taxon>Dikarya</taxon>
        <taxon>Basidiomycota</taxon>
        <taxon>Agaricomycotina</taxon>
        <taxon>Agaricomycetes</taxon>
        <taxon>Agaricomycetidae</taxon>
        <taxon>Agaricales</taxon>
        <taxon>Marasmiineae</taxon>
        <taxon>Mycenaceae</taxon>
        <taxon>Mycena</taxon>
    </lineage>
</organism>
<dbReference type="AlphaFoldDB" id="A0A8H6Z8J1"/>
<protein>
    <submittedName>
        <fullName evidence="3">Putative nwd2 protein</fullName>
    </submittedName>
</protein>
<dbReference type="SUPFAM" id="SSF52540">
    <property type="entry name" value="P-loop containing nucleoside triphosphate hydrolases"/>
    <property type="match status" value="1"/>
</dbReference>
<dbReference type="EMBL" id="JACAZH010000003">
    <property type="protein sequence ID" value="KAF7372974.1"/>
    <property type="molecule type" value="Genomic_DNA"/>
</dbReference>
<name>A0A8H6Z8J1_9AGAR</name>
<dbReference type="Pfam" id="PF24883">
    <property type="entry name" value="NPHP3_N"/>
    <property type="match status" value="1"/>
</dbReference>
<feature type="domain" description="Nephrocystin 3-like N-terminal" evidence="2">
    <location>
        <begin position="103"/>
        <end position="260"/>
    </location>
</feature>
<reference evidence="3" key="1">
    <citation type="submission" date="2020-05" db="EMBL/GenBank/DDBJ databases">
        <title>Mycena genomes resolve the evolution of fungal bioluminescence.</title>
        <authorList>
            <person name="Tsai I.J."/>
        </authorList>
    </citation>
    <scope>NUCLEOTIDE SEQUENCE</scope>
    <source>
        <strain evidence="3">160909Yilan</strain>
    </source>
</reference>
<dbReference type="Proteomes" id="UP000623467">
    <property type="component" value="Unassembled WGS sequence"/>
</dbReference>
<dbReference type="InterPro" id="IPR056884">
    <property type="entry name" value="NPHP3-like_N"/>
</dbReference>
<sequence length="688" mass="76539">MNHYHCYFSGGTGGAGGSGYGNGIGGAGGDGMGPSLNWDIHGDVINHHRQSGIHILHRSVALAAIYDSMESFPQPKCHPATRTRILKGLHEWVLGDTHADFETFRWLHARGNPRCSIVWLYGPAGAGKSAVMQTLCGQLDAAGRLGGSFFFKRGHATRSNANTLFATIAYQLALHVPWLRTPISEIVEHDPSIAVRTLAVQMRKLILEPCCRDGNGETVTILIDGLDECEGLDIQVEILWIIQQSSSQSLTPLRFIIASRPEAHIREMFDSPIYVGHHGSVNLVQSFDDVRKYLRDEFSRIHREHNSMKNVPSPWPMSHVLEKLVEKSSGHFIYASTIIRFIDDKSYRPSERLALVHDPNGSGSNSAPRQSQLIPILCAIIYLSLGAGQIELFGLAEGEARLILRGLHSVLNVTSEDDDPIASHHASFVDFLSNPDRSGDFCVGTLNRQIDLGRAVVQFFTGPFQRTKFRLSRLIDFIVSLPPSGAVTELFPLLRSLNPDFIFDTYWEGDDKPASIASWLKNIPSAPPDVIELWEDYEFMFSIDVIDWSTEGPSVEHIDSPSLELLNILISLQFLDCQLWEIPIKLDTTWTDLRTTLCSLRPKSVGHEHAVPIHQPQTAYPWVARDLALQLIRKMVKNHGDTDGGVNPSASRAAVVRYNTYSHTGKLEEAYIRSQSVSIIPRDNLLTI</sequence>
<evidence type="ECO:0000313" key="3">
    <source>
        <dbReference type="EMBL" id="KAF7372974.1"/>
    </source>
</evidence>
<dbReference type="OrthoDB" id="5967843at2759"/>
<dbReference type="PANTHER" id="PTHR10039:SF14">
    <property type="entry name" value="NACHT DOMAIN-CONTAINING PROTEIN"/>
    <property type="match status" value="1"/>
</dbReference>